<evidence type="ECO:0000256" key="1">
    <source>
        <dbReference type="SAM" id="MobiDB-lite"/>
    </source>
</evidence>
<keyword evidence="5" id="KW-1185">Reference proteome</keyword>
<organism evidence="4 5">
    <name type="scientific">Gordonia alkaliphila</name>
    <dbReference type="NCBI Taxonomy" id="1053547"/>
    <lineage>
        <taxon>Bacteria</taxon>
        <taxon>Bacillati</taxon>
        <taxon>Actinomycetota</taxon>
        <taxon>Actinomycetes</taxon>
        <taxon>Mycobacteriales</taxon>
        <taxon>Gordoniaceae</taxon>
        <taxon>Gordonia</taxon>
    </lineage>
</organism>
<gene>
    <name evidence="4" type="ORF">GCM10023217_25600</name>
</gene>
<dbReference type="RefSeq" id="WP_345313799.1">
    <property type="nucleotide sequence ID" value="NZ_BAABIE010000012.1"/>
</dbReference>
<dbReference type="Proteomes" id="UP001500822">
    <property type="component" value="Unassembled WGS sequence"/>
</dbReference>
<dbReference type="InterPro" id="IPR006311">
    <property type="entry name" value="TAT_signal"/>
</dbReference>
<dbReference type="EMBL" id="BAABIE010000012">
    <property type="protein sequence ID" value="GAA4753218.1"/>
    <property type="molecule type" value="Genomic_DNA"/>
</dbReference>
<evidence type="ECO:0000313" key="4">
    <source>
        <dbReference type="EMBL" id="GAA4753218.1"/>
    </source>
</evidence>
<dbReference type="InterPro" id="IPR000073">
    <property type="entry name" value="AB_hydrolase_1"/>
</dbReference>
<dbReference type="Pfam" id="PF00561">
    <property type="entry name" value="Abhydrolase_1"/>
    <property type="match status" value="1"/>
</dbReference>
<sequence>MTSITRRGRIVAIVAAIAMCGTAAQLAPAHAAPPADPTSDAAAVQQLTDYINAGSPVGRRAVNAGTHQVDWTGPTRKLPPVPSTTGEGPRQGGFWPAFAYSQVHPLAAPPGANDWNCKPKPGHNPVVLLHGTWENAYDNWAAFAPALKKAGYCVFAPNYGRTDLLDVGGLGTVLPGTNGVAEVSRSAEQIDPYITKVLAKTGAEKVDLIGHSQGGLLARYWMKRFNGHRKVDNLITYGATNNGTTLLGIGWLGRAINNVGLDVLAPVTLLVGSAGIDQTVDSPTVKYVNNEAPYRDSRHHRVYPDVRYTIVGSRYDEVTTPYDLTFLRGYSNVQNITLQDGCEADTSDHISLSYSPRALSIALHTLDPQRYPKLVCSTNPWFFSF</sequence>
<reference evidence="5" key="1">
    <citation type="journal article" date="2019" name="Int. J. Syst. Evol. Microbiol.">
        <title>The Global Catalogue of Microorganisms (GCM) 10K type strain sequencing project: providing services to taxonomists for standard genome sequencing and annotation.</title>
        <authorList>
            <consortium name="The Broad Institute Genomics Platform"/>
            <consortium name="The Broad Institute Genome Sequencing Center for Infectious Disease"/>
            <person name="Wu L."/>
            <person name="Ma J."/>
        </authorList>
    </citation>
    <scope>NUCLEOTIDE SEQUENCE [LARGE SCALE GENOMIC DNA]</scope>
    <source>
        <strain evidence="5">JCM 18077</strain>
    </source>
</reference>
<dbReference type="PROSITE" id="PS51318">
    <property type="entry name" value="TAT"/>
    <property type="match status" value="1"/>
</dbReference>
<feature type="chain" id="PRO_5047005660" description="AB hydrolase-1 domain-containing protein" evidence="2">
    <location>
        <begin position="32"/>
        <end position="385"/>
    </location>
</feature>
<name>A0ABP8ZD80_9ACTN</name>
<proteinExistence type="predicted"/>
<protein>
    <recommendedName>
        <fullName evidence="3">AB hydrolase-1 domain-containing protein</fullName>
    </recommendedName>
</protein>
<accession>A0ABP8ZD80</accession>
<dbReference type="SUPFAM" id="SSF53474">
    <property type="entry name" value="alpha/beta-Hydrolases"/>
    <property type="match status" value="1"/>
</dbReference>
<feature type="signal peptide" evidence="2">
    <location>
        <begin position="1"/>
        <end position="31"/>
    </location>
</feature>
<dbReference type="InterPro" id="IPR029058">
    <property type="entry name" value="AB_hydrolase_fold"/>
</dbReference>
<evidence type="ECO:0000256" key="2">
    <source>
        <dbReference type="SAM" id="SignalP"/>
    </source>
</evidence>
<keyword evidence="2" id="KW-0732">Signal</keyword>
<evidence type="ECO:0000259" key="3">
    <source>
        <dbReference type="Pfam" id="PF00561"/>
    </source>
</evidence>
<feature type="domain" description="AB hydrolase-1" evidence="3">
    <location>
        <begin position="124"/>
        <end position="239"/>
    </location>
</feature>
<comment type="caution">
    <text evidence="4">The sequence shown here is derived from an EMBL/GenBank/DDBJ whole genome shotgun (WGS) entry which is preliminary data.</text>
</comment>
<evidence type="ECO:0000313" key="5">
    <source>
        <dbReference type="Proteomes" id="UP001500822"/>
    </source>
</evidence>
<dbReference type="Gene3D" id="3.40.50.1820">
    <property type="entry name" value="alpha/beta hydrolase"/>
    <property type="match status" value="1"/>
</dbReference>
<feature type="region of interest" description="Disordered" evidence="1">
    <location>
        <begin position="69"/>
        <end position="89"/>
    </location>
</feature>